<evidence type="ECO:0000256" key="1">
    <source>
        <dbReference type="ARBA" id="ARBA00008383"/>
    </source>
</evidence>
<dbReference type="SUPFAM" id="SSF89796">
    <property type="entry name" value="CoA-transferase family III (CaiB/BaiF)"/>
    <property type="match status" value="1"/>
</dbReference>
<sequence length="433" mass="45646">MTGPHPAAPSADPSAAEPPPCPKGTGGPPSALPRSDTPAAGPLTRLRVLDLATLFAGPLAATLLGDFGAEVIKVEHPRRPDPSRGHGPAKDGIGLWWKLLGRNKKTITLDLSTPGGRDVLLRLAAEADVVIENFRPGTLERWGLGWPELSAGNPRLVLTRVTGFGQFGPYARRPGFGTLAEAMSGFAALTGEPDGPPTLPPFGLADAIAALATSYAVLAALRGRDTTGRGQVVDMAIIEPMLTVLGPHPLWYDQLGHIQPRTGNRSANNAPRNTYRTADGSWVAVSASAQSVAERVLRLVGRPEVIDEPWFATGAGRARHADELDAAVGGWIARHDRADVLAAFEKAEAAIAPVYDIREVMADEQYRALGSLTDVPDDELGTVRMQNVLFRLSETPGAIRWAGRPHGADTDEVLAGLGLTGPEIAELRAAGAL</sequence>
<dbReference type="GO" id="GO:0016740">
    <property type="term" value="F:transferase activity"/>
    <property type="evidence" value="ECO:0007669"/>
    <property type="project" value="UniProtKB-KW"/>
</dbReference>
<gene>
    <name evidence="4" type="ORF">K9S39_32935</name>
</gene>
<protein>
    <submittedName>
        <fullName evidence="4">CoA transferase</fullName>
    </submittedName>
</protein>
<evidence type="ECO:0000313" key="5">
    <source>
        <dbReference type="Proteomes" id="UP000830115"/>
    </source>
</evidence>
<dbReference type="InterPro" id="IPR050509">
    <property type="entry name" value="CoA-transferase_III"/>
</dbReference>
<dbReference type="Proteomes" id="UP000830115">
    <property type="component" value="Chromosome"/>
</dbReference>
<dbReference type="InterPro" id="IPR003673">
    <property type="entry name" value="CoA-Trfase_fam_III"/>
</dbReference>
<keyword evidence="2 4" id="KW-0808">Transferase</keyword>
<dbReference type="PANTHER" id="PTHR48228:SF6">
    <property type="entry name" value="L-CARNITINE COA-TRANSFERASE"/>
    <property type="match status" value="1"/>
</dbReference>
<evidence type="ECO:0000256" key="2">
    <source>
        <dbReference type="ARBA" id="ARBA00022679"/>
    </source>
</evidence>
<dbReference type="Gene3D" id="3.40.50.10540">
    <property type="entry name" value="Crotonobetainyl-coa:carnitine coa-transferase, domain 1"/>
    <property type="match status" value="1"/>
</dbReference>
<dbReference type="Pfam" id="PF02515">
    <property type="entry name" value="CoA_transf_3"/>
    <property type="match status" value="1"/>
</dbReference>
<dbReference type="RefSeq" id="WP_248866951.1">
    <property type="nucleotide sequence ID" value="NZ_CP086322.1"/>
</dbReference>
<dbReference type="InterPro" id="IPR023606">
    <property type="entry name" value="CoA-Trfase_III_dom_1_sf"/>
</dbReference>
<feature type="region of interest" description="Disordered" evidence="3">
    <location>
        <begin position="1"/>
        <end position="39"/>
    </location>
</feature>
<reference evidence="4" key="1">
    <citation type="submission" date="2021-10" db="EMBL/GenBank/DDBJ databases">
        <title>Streptomyces nigrumlapis sp.nov.,an antimicrobial producing actinobacterium isolated from Black Gobi rocks.</title>
        <authorList>
            <person name="Wen Y."/>
            <person name="Zhang W."/>
            <person name="Liu X.G."/>
        </authorList>
    </citation>
    <scope>NUCLEOTIDE SEQUENCE</scope>
    <source>
        <strain evidence="4">ST13-2-2</strain>
    </source>
</reference>
<dbReference type="Gene3D" id="3.30.1540.10">
    <property type="entry name" value="formyl-coa transferase, domain 3"/>
    <property type="match status" value="1"/>
</dbReference>
<evidence type="ECO:0000256" key="3">
    <source>
        <dbReference type="SAM" id="MobiDB-lite"/>
    </source>
</evidence>
<dbReference type="PANTHER" id="PTHR48228">
    <property type="entry name" value="SUCCINYL-COA--D-CITRAMALATE COA-TRANSFERASE"/>
    <property type="match status" value="1"/>
</dbReference>
<dbReference type="EMBL" id="CP086322">
    <property type="protein sequence ID" value="UQA96044.1"/>
    <property type="molecule type" value="Genomic_DNA"/>
</dbReference>
<evidence type="ECO:0000313" key="4">
    <source>
        <dbReference type="EMBL" id="UQA96044.1"/>
    </source>
</evidence>
<organism evidence="4 5">
    <name type="scientific">Streptomyces halobius</name>
    <dbReference type="NCBI Taxonomy" id="2879846"/>
    <lineage>
        <taxon>Bacteria</taxon>
        <taxon>Bacillati</taxon>
        <taxon>Actinomycetota</taxon>
        <taxon>Actinomycetes</taxon>
        <taxon>Kitasatosporales</taxon>
        <taxon>Streptomycetaceae</taxon>
        <taxon>Streptomyces</taxon>
    </lineage>
</organism>
<accession>A0ABY4MH50</accession>
<dbReference type="InterPro" id="IPR044855">
    <property type="entry name" value="CoA-Trfase_III_dom3_sf"/>
</dbReference>
<feature type="compositionally biased region" description="Low complexity" evidence="3">
    <location>
        <begin position="1"/>
        <end position="15"/>
    </location>
</feature>
<keyword evidence="5" id="KW-1185">Reference proteome</keyword>
<comment type="similarity">
    <text evidence="1">Belongs to the CoA-transferase III family.</text>
</comment>
<name>A0ABY4MH50_9ACTN</name>
<proteinExistence type="inferred from homology"/>